<gene>
    <name evidence="3" type="ORF">DT351_03090</name>
</gene>
<dbReference type="InterPro" id="IPR010330">
    <property type="entry name" value="CoiA_nuc"/>
</dbReference>
<dbReference type="AlphaFoldDB" id="A0A385ACJ5"/>
<evidence type="ECO:0000313" key="3">
    <source>
        <dbReference type="EMBL" id="AXN35399.1"/>
    </source>
</evidence>
<reference evidence="3 4" key="1">
    <citation type="submission" date="2018-07" db="EMBL/GenBank/DDBJ databases">
        <title>Lactobacillus curvatus genome sequence.</title>
        <authorList>
            <person name="Prechtl R."/>
        </authorList>
    </citation>
    <scope>NUCLEOTIDE SEQUENCE [LARGE SCALE GENOMIC DNA]</scope>
    <source>
        <strain evidence="3 4">TMW 1.1928</strain>
    </source>
</reference>
<feature type="domain" description="Competence protein CoiA nuclease-like" evidence="1">
    <location>
        <begin position="59"/>
        <end position="183"/>
    </location>
</feature>
<name>A0A385ACJ5_LATCU</name>
<proteinExistence type="predicted"/>
<evidence type="ECO:0008006" key="5">
    <source>
        <dbReference type="Google" id="ProtNLM"/>
    </source>
</evidence>
<sequence>MKVAQTTNGCLIRADQAAKQQQVARYFCPHCQQLVQLHRGVHKAPYFAHIAERVSGGGESPAHLAGKQAIAELAHALGWHATFEVPVGETQRADVWLTRNQQPLIIEYQCSPLTPDKLNQRTIGYQQRRLPVLWVVGERYCFTNHYLSQQQLGFINYRRQWGFYVVSYLPKWGKWVLYHHIVARDFAGYAWQTLRLTTKAFVRLLVAQTRLPANHYKGKSQPMQQQIIDRRLGLQDAHYVALQADCYAHHERLQAVPDWCYCTRNVPPIYQLSQFESRVTWWLSAQPIDLFLAVTPLLQQPLLKQSLFAQWGQIALKQALKKNRGSVDHRF</sequence>
<dbReference type="Proteomes" id="UP000257607">
    <property type="component" value="Chromosome"/>
</dbReference>
<evidence type="ECO:0000259" key="2">
    <source>
        <dbReference type="Pfam" id="PF25164"/>
    </source>
</evidence>
<dbReference type="Pfam" id="PF06054">
    <property type="entry name" value="CoiA_nuc"/>
    <property type="match status" value="1"/>
</dbReference>
<feature type="domain" description="Competence protein CoiA-like N-terminal" evidence="2">
    <location>
        <begin position="17"/>
        <end position="52"/>
    </location>
</feature>
<dbReference type="RefSeq" id="WP_004265714.1">
    <property type="nucleotide sequence ID" value="NZ_CP031003.1"/>
</dbReference>
<accession>A0A385ACJ5</accession>
<dbReference type="Pfam" id="PF25164">
    <property type="entry name" value="CoiA_N"/>
    <property type="match status" value="1"/>
</dbReference>
<organism evidence="3 4">
    <name type="scientific">Latilactobacillus curvatus</name>
    <name type="common">Lactobacillus curvatus</name>
    <dbReference type="NCBI Taxonomy" id="28038"/>
    <lineage>
        <taxon>Bacteria</taxon>
        <taxon>Bacillati</taxon>
        <taxon>Bacillota</taxon>
        <taxon>Bacilli</taxon>
        <taxon>Lactobacillales</taxon>
        <taxon>Lactobacillaceae</taxon>
        <taxon>Latilactobacillus</taxon>
    </lineage>
</organism>
<evidence type="ECO:0000313" key="4">
    <source>
        <dbReference type="Proteomes" id="UP000257607"/>
    </source>
</evidence>
<dbReference type="InterPro" id="IPR057253">
    <property type="entry name" value="CoiA-like_N"/>
</dbReference>
<protein>
    <recommendedName>
        <fullName evidence="5">Competence CoiA-like family protein</fullName>
    </recommendedName>
</protein>
<dbReference type="EMBL" id="CP031003">
    <property type="protein sequence ID" value="AXN35399.1"/>
    <property type="molecule type" value="Genomic_DNA"/>
</dbReference>
<evidence type="ECO:0000259" key="1">
    <source>
        <dbReference type="Pfam" id="PF06054"/>
    </source>
</evidence>